<sequence>MDIQTLISNGLTDTVTALAGLLVAFLVAYMKQHFSATQISTASGIATEAVNFATQAAKKLGVTQDLAKYNSALTKAKELASKAGVNLSDSQWETLLESAYKKAKDGLQPLQTGTVTSDDITNMITTEVGKIVPNVPVDTITGLIQQELSKLSLSVNVASVVQPQPAPAQPTPVSVSQAEVAS</sequence>
<dbReference type="OrthoDB" id="1800609at2"/>
<accession>A0A2U3L8V9</accession>
<reference evidence="4" key="1">
    <citation type="submission" date="2018-02" db="EMBL/GenBank/DDBJ databases">
        <authorList>
            <person name="Hausmann B."/>
        </authorList>
    </citation>
    <scope>NUCLEOTIDE SEQUENCE [LARGE SCALE GENOMIC DNA]</scope>
    <source>
        <strain evidence="4">Peat soil MAG SbF1</strain>
    </source>
</reference>
<dbReference type="InterPro" id="IPR010026">
    <property type="entry name" value="Phage_holin_LL-H"/>
</dbReference>
<dbReference type="EMBL" id="OMOF01000342">
    <property type="protein sequence ID" value="SPF48342.1"/>
    <property type="molecule type" value="Genomic_DNA"/>
</dbReference>
<evidence type="ECO:0000256" key="1">
    <source>
        <dbReference type="SAM" id="MobiDB-lite"/>
    </source>
</evidence>
<organism evidence="3 4">
    <name type="scientific">Candidatus Desulfosporosinus infrequens</name>
    <dbReference type="NCBI Taxonomy" id="2043169"/>
    <lineage>
        <taxon>Bacteria</taxon>
        <taxon>Bacillati</taxon>
        <taxon>Bacillota</taxon>
        <taxon>Clostridia</taxon>
        <taxon>Eubacteriales</taxon>
        <taxon>Desulfitobacteriaceae</taxon>
        <taxon>Desulfosporosinus</taxon>
    </lineage>
</organism>
<evidence type="ECO:0000256" key="2">
    <source>
        <dbReference type="SAM" id="Phobius"/>
    </source>
</evidence>
<feature type="transmembrane region" description="Helical" evidence="2">
    <location>
        <begin position="6"/>
        <end position="29"/>
    </location>
</feature>
<name>A0A2U3L8V9_9FIRM</name>
<evidence type="ECO:0008006" key="5">
    <source>
        <dbReference type="Google" id="ProtNLM"/>
    </source>
</evidence>
<keyword evidence="2" id="KW-1133">Transmembrane helix</keyword>
<dbReference type="AlphaFoldDB" id="A0A2U3L8V9"/>
<evidence type="ECO:0000313" key="3">
    <source>
        <dbReference type="EMBL" id="SPF48342.1"/>
    </source>
</evidence>
<keyword evidence="2" id="KW-0472">Membrane</keyword>
<dbReference type="Pfam" id="PF09682">
    <property type="entry name" value="Phage_holin_6_1"/>
    <property type="match status" value="1"/>
</dbReference>
<feature type="region of interest" description="Disordered" evidence="1">
    <location>
        <begin position="163"/>
        <end position="182"/>
    </location>
</feature>
<dbReference type="Proteomes" id="UP000238916">
    <property type="component" value="Unassembled WGS sequence"/>
</dbReference>
<keyword evidence="2" id="KW-0812">Transmembrane</keyword>
<evidence type="ECO:0000313" key="4">
    <source>
        <dbReference type="Proteomes" id="UP000238916"/>
    </source>
</evidence>
<proteinExistence type="predicted"/>
<protein>
    <recommendedName>
        <fullName evidence="5">Holin</fullName>
    </recommendedName>
</protein>
<gene>
    <name evidence="3" type="ORF">SBF1_4060002</name>
</gene>